<comment type="subcellular location">
    <subcellularLocation>
        <location evidence="1">Cell membrane</location>
        <topology evidence="1">Multi-pass membrane protein</topology>
    </subcellularLocation>
    <subcellularLocation>
        <location evidence="9">Membrane</location>
        <topology evidence="9">Multi-pass membrane protein</topology>
    </subcellularLocation>
</comment>
<evidence type="ECO:0000256" key="3">
    <source>
        <dbReference type="ARBA" id="ARBA00022519"/>
    </source>
</evidence>
<keyword evidence="8" id="KW-0131">Cell cycle</keyword>
<comment type="similarity">
    <text evidence="9">Belongs to the exbB/tolQ family.</text>
</comment>
<keyword evidence="4" id="KW-0132">Cell division</keyword>
<dbReference type="InterPro" id="IPR050790">
    <property type="entry name" value="ExbB/TolQ_transport"/>
</dbReference>
<reference evidence="12 13" key="1">
    <citation type="journal article" date="2019" name="ISME J.">
        <title>Insights into ecological role of a new deltaproteobacterial order Candidatus Acidulodesulfobacterales by metagenomics and metatranscriptomics.</title>
        <authorList>
            <person name="Tan S."/>
            <person name="Liu J."/>
            <person name="Fang Y."/>
            <person name="Hedlund B.P."/>
            <person name="Lian Z.H."/>
            <person name="Huang L.Y."/>
            <person name="Li J.T."/>
            <person name="Huang L.N."/>
            <person name="Li W.J."/>
            <person name="Jiang H.C."/>
            <person name="Dong H.L."/>
            <person name="Shu W.S."/>
        </authorList>
    </citation>
    <scope>NUCLEOTIDE SEQUENCE [LARGE SCALE GENOMIC DNA]</scope>
    <source>
        <strain evidence="12">AP1</strain>
    </source>
</reference>
<keyword evidence="6 10" id="KW-1133">Transmembrane helix</keyword>
<accession>A0A519BPF4</accession>
<evidence type="ECO:0000256" key="8">
    <source>
        <dbReference type="ARBA" id="ARBA00023306"/>
    </source>
</evidence>
<name>A0A519BPF4_9DELT</name>
<dbReference type="InterPro" id="IPR014163">
    <property type="entry name" value="Tol-Pal_TolQ"/>
</dbReference>
<evidence type="ECO:0000256" key="5">
    <source>
        <dbReference type="ARBA" id="ARBA00022692"/>
    </source>
</evidence>
<dbReference type="EMBL" id="SGBB01000002">
    <property type="protein sequence ID" value="RZD19156.1"/>
    <property type="molecule type" value="Genomic_DNA"/>
</dbReference>
<dbReference type="GO" id="GO:0017038">
    <property type="term" value="P:protein import"/>
    <property type="evidence" value="ECO:0007669"/>
    <property type="project" value="TreeGrafter"/>
</dbReference>
<gene>
    <name evidence="12" type="primary">tolQ</name>
    <name evidence="12" type="ORF">EVG15_01590</name>
</gene>
<evidence type="ECO:0000259" key="11">
    <source>
        <dbReference type="Pfam" id="PF01618"/>
    </source>
</evidence>
<evidence type="ECO:0000256" key="4">
    <source>
        <dbReference type="ARBA" id="ARBA00022618"/>
    </source>
</evidence>
<dbReference type="InterPro" id="IPR002898">
    <property type="entry name" value="MotA_ExbB_proton_chnl"/>
</dbReference>
<keyword evidence="5 10" id="KW-0812">Transmembrane</keyword>
<protein>
    <submittedName>
        <fullName evidence="12">Protein TolQ</fullName>
    </submittedName>
</protein>
<feature type="transmembrane region" description="Helical" evidence="10">
    <location>
        <begin position="179"/>
        <end position="204"/>
    </location>
</feature>
<keyword evidence="2" id="KW-1003">Cell membrane</keyword>
<keyword evidence="3" id="KW-0997">Cell inner membrane</keyword>
<organism evidence="12 13">
    <name type="scientific">Candidatus Acididesulfobacter diazotrophicus</name>
    <dbReference type="NCBI Taxonomy" id="2597226"/>
    <lineage>
        <taxon>Bacteria</taxon>
        <taxon>Deltaproteobacteria</taxon>
        <taxon>Candidatus Acidulodesulfobacterales</taxon>
        <taxon>Candidatus Acididesulfobacter</taxon>
    </lineage>
</organism>
<dbReference type="GO" id="GO:0051301">
    <property type="term" value="P:cell division"/>
    <property type="evidence" value="ECO:0007669"/>
    <property type="project" value="UniProtKB-KW"/>
</dbReference>
<dbReference type="Proteomes" id="UP000319296">
    <property type="component" value="Unassembled WGS sequence"/>
</dbReference>
<evidence type="ECO:0000256" key="10">
    <source>
        <dbReference type="SAM" id="Phobius"/>
    </source>
</evidence>
<evidence type="ECO:0000256" key="9">
    <source>
        <dbReference type="RuleBase" id="RU004057"/>
    </source>
</evidence>
<feature type="transmembrane region" description="Helical" evidence="10">
    <location>
        <begin position="16"/>
        <end position="38"/>
    </location>
</feature>
<dbReference type="GO" id="GO:0005886">
    <property type="term" value="C:plasma membrane"/>
    <property type="evidence" value="ECO:0007669"/>
    <property type="project" value="UniProtKB-SubCell"/>
</dbReference>
<evidence type="ECO:0000256" key="1">
    <source>
        <dbReference type="ARBA" id="ARBA00004651"/>
    </source>
</evidence>
<dbReference type="PANTHER" id="PTHR30625:SF3">
    <property type="entry name" value="TOL-PAL SYSTEM PROTEIN TOLQ"/>
    <property type="match status" value="1"/>
</dbReference>
<evidence type="ECO:0000256" key="6">
    <source>
        <dbReference type="ARBA" id="ARBA00022989"/>
    </source>
</evidence>
<proteinExistence type="inferred from homology"/>
<feature type="domain" description="MotA/TolQ/ExbB proton channel" evidence="11">
    <location>
        <begin position="112"/>
        <end position="214"/>
    </location>
</feature>
<evidence type="ECO:0000256" key="7">
    <source>
        <dbReference type="ARBA" id="ARBA00023136"/>
    </source>
</evidence>
<dbReference type="PANTHER" id="PTHR30625">
    <property type="entry name" value="PROTEIN TOLQ"/>
    <property type="match status" value="1"/>
</dbReference>
<keyword evidence="7 10" id="KW-0472">Membrane</keyword>
<sequence length="233" mass="26013">MINNFGILAHILNTNIVVKLVLLILAFFSLTSWAIIFYKLNYFNKAKKENKEFIDIFWESKRLDYVMSAAKNLYFSPIASMFESAYKELVSLKKIAAEYKDKSSIEYDTKINGSHSVERVLKKSQLSSISKLEMYLPFLATTGSISPFIGLFGTVWGIMTAFESIQKAGTAGLAVVAPGIADSLVATAAGLFAAIPAVIAYNYYTNRVRVLANETDDFAYEFMAIVEKQILKD</sequence>
<feature type="transmembrane region" description="Helical" evidence="10">
    <location>
        <begin position="135"/>
        <end position="159"/>
    </location>
</feature>
<dbReference type="AlphaFoldDB" id="A0A519BPF4"/>
<evidence type="ECO:0000256" key="2">
    <source>
        <dbReference type="ARBA" id="ARBA00022475"/>
    </source>
</evidence>
<evidence type="ECO:0000313" key="12">
    <source>
        <dbReference type="EMBL" id="RZD19156.1"/>
    </source>
</evidence>
<evidence type="ECO:0000313" key="13">
    <source>
        <dbReference type="Proteomes" id="UP000319296"/>
    </source>
</evidence>
<keyword evidence="9" id="KW-0653">Protein transport</keyword>
<dbReference type="GO" id="GO:0043213">
    <property type="term" value="P:bacteriocin transport"/>
    <property type="evidence" value="ECO:0007669"/>
    <property type="project" value="InterPro"/>
</dbReference>
<dbReference type="Pfam" id="PF01618">
    <property type="entry name" value="MotA_ExbB"/>
    <property type="match status" value="1"/>
</dbReference>
<dbReference type="NCBIfam" id="TIGR02796">
    <property type="entry name" value="tolQ"/>
    <property type="match status" value="1"/>
</dbReference>
<keyword evidence="9" id="KW-0813">Transport</keyword>
<comment type="caution">
    <text evidence="12">The sequence shown here is derived from an EMBL/GenBank/DDBJ whole genome shotgun (WGS) entry which is preliminary data.</text>
</comment>